<feature type="compositionally biased region" description="Acidic residues" evidence="1">
    <location>
        <begin position="61"/>
        <end position="73"/>
    </location>
</feature>
<organism evidence="2 3">
    <name type="scientific">Modicella reniformis</name>
    <dbReference type="NCBI Taxonomy" id="1440133"/>
    <lineage>
        <taxon>Eukaryota</taxon>
        <taxon>Fungi</taxon>
        <taxon>Fungi incertae sedis</taxon>
        <taxon>Mucoromycota</taxon>
        <taxon>Mortierellomycotina</taxon>
        <taxon>Mortierellomycetes</taxon>
        <taxon>Mortierellales</taxon>
        <taxon>Mortierellaceae</taxon>
        <taxon>Modicella</taxon>
    </lineage>
</organism>
<feature type="region of interest" description="Disordered" evidence="1">
    <location>
        <begin position="1"/>
        <end position="75"/>
    </location>
</feature>
<evidence type="ECO:0000313" key="3">
    <source>
        <dbReference type="Proteomes" id="UP000749646"/>
    </source>
</evidence>
<protein>
    <submittedName>
        <fullName evidence="2">Telomerase Cajal body protein 1</fullName>
    </submittedName>
</protein>
<dbReference type="OrthoDB" id="239865at2759"/>
<feature type="non-terminal residue" evidence="2">
    <location>
        <position position="137"/>
    </location>
</feature>
<dbReference type="PANTHER" id="PTHR13211:SF0">
    <property type="entry name" value="TELOMERASE CAJAL BODY PROTEIN 1"/>
    <property type="match status" value="1"/>
</dbReference>
<keyword evidence="3" id="KW-1185">Reference proteome</keyword>
<dbReference type="PANTHER" id="PTHR13211">
    <property type="entry name" value="TELOMERASE CAJAL BODY PROTEIN 1"/>
    <property type="match status" value="1"/>
</dbReference>
<feature type="compositionally biased region" description="Basic and acidic residues" evidence="1">
    <location>
        <begin position="16"/>
        <end position="25"/>
    </location>
</feature>
<dbReference type="AlphaFoldDB" id="A0A9P6IHD3"/>
<name>A0A9P6IHD3_9FUNG</name>
<dbReference type="Proteomes" id="UP000749646">
    <property type="component" value="Unassembled WGS sequence"/>
</dbReference>
<evidence type="ECO:0000256" key="1">
    <source>
        <dbReference type="SAM" id="MobiDB-lite"/>
    </source>
</evidence>
<gene>
    <name evidence="2" type="primary">WRAP53_2</name>
    <name evidence="2" type="ORF">BGZ65_010936</name>
</gene>
<dbReference type="EMBL" id="JAAAHW010011173">
    <property type="protein sequence ID" value="KAF9920782.1"/>
    <property type="molecule type" value="Genomic_DNA"/>
</dbReference>
<evidence type="ECO:0000313" key="2">
    <source>
        <dbReference type="EMBL" id="KAF9920782.1"/>
    </source>
</evidence>
<accession>A0A9P6IHD3</accession>
<feature type="compositionally biased region" description="Low complexity" evidence="1">
    <location>
        <begin position="36"/>
        <end position="48"/>
    </location>
</feature>
<dbReference type="InterPro" id="IPR051150">
    <property type="entry name" value="SWT21/TCAB1_mRNA_Telomere"/>
</dbReference>
<comment type="caution">
    <text evidence="2">The sequence shown here is derived from an EMBL/GenBank/DDBJ whole genome shotgun (WGS) entry which is preliminary data.</text>
</comment>
<proteinExistence type="predicted"/>
<sequence length="137" mass="15743">MDIDKDGTEVSSYSVDTDKVQDSDQSRVAQGDIDDSSSIQQQHSQVNQEEQEQEKGNQDMAEQEEEEEEEEKENNEWYTYQLFEYTPLAPGLLIKEGEVVYDMCWYPAMNSQDPGTCCVLSSSRDHPVHLWDAYTGM</sequence>
<reference evidence="2" key="1">
    <citation type="journal article" date="2020" name="Fungal Divers.">
        <title>Resolving the Mortierellaceae phylogeny through synthesis of multi-gene phylogenetics and phylogenomics.</title>
        <authorList>
            <person name="Vandepol N."/>
            <person name="Liber J."/>
            <person name="Desiro A."/>
            <person name="Na H."/>
            <person name="Kennedy M."/>
            <person name="Barry K."/>
            <person name="Grigoriev I.V."/>
            <person name="Miller A.N."/>
            <person name="O'Donnell K."/>
            <person name="Stajich J.E."/>
            <person name="Bonito G."/>
        </authorList>
    </citation>
    <scope>NUCLEOTIDE SEQUENCE</scope>
    <source>
        <strain evidence="2">MES-2147</strain>
    </source>
</reference>